<reference evidence="5" key="2">
    <citation type="submission" date="2021-10" db="EMBL/GenBank/DDBJ databases">
        <title>Phylogenomics reveals ancestral predisposition of the termite-cultivated fungus Termitomyces towards a domesticated lifestyle.</title>
        <authorList>
            <person name="Auxier B."/>
            <person name="Grum-Grzhimaylo A."/>
            <person name="Cardenas M.E."/>
            <person name="Lodge J.D."/>
            <person name="Laessoe T."/>
            <person name="Pedersen O."/>
            <person name="Smith M.E."/>
            <person name="Kuyper T.W."/>
            <person name="Franco-Molano E.A."/>
            <person name="Baroni T.J."/>
            <person name="Aanen D.K."/>
        </authorList>
    </citation>
    <scope>NUCLEOTIDE SEQUENCE</scope>
    <source>
        <strain evidence="5">AP01</strain>
        <tissue evidence="5">Mycelium</tissue>
    </source>
</reference>
<evidence type="ECO:0000256" key="1">
    <source>
        <dbReference type="ARBA" id="ARBA00004123"/>
    </source>
</evidence>
<feature type="compositionally biased region" description="Basic and acidic residues" evidence="3">
    <location>
        <begin position="715"/>
        <end position="726"/>
    </location>
</feature>
<feature type="compositionally biased region" description="Acidic residues" evidence="3">
    <location>
        <begin position="579"/>
        <end position="590"/>
    </location>
</feature>
<comment type="caution">
    <text evidence="5">The sequence shown here is derived from an EMBL/GenBank/DDBJ whole genome shotgun (WGS) entry which is preliminary data.</text>
</comment>
<keyword evidence="6" id="KW-1185">Reference proteome</keyword>
<proteinExistence type="predicted"/>
<dbReference type="EMBL" id="JABCKV010000258">
    <property type="protein sequence ID" value="KAG5641726.1"/>
    <property type="molecule type" value="Genomic_DNA"/>
</dbReference>
<evidence type="ECO:0000313" key="6">
    <source>
        <dbReference type="Proteomes" id="UP000775547"/>
    </source>
</evidence>
<keyword evidence="2" id="KW-0539">Nucleus</keyword>
<feature type="compositionally biased region" description="Low complexity" evidence="3">
    <location>
        <begin position="387"/>
        <end position="400"/>
    </location>
</feature>
<feature type="region of interest" description="Disordered" evidence="3">
    <location>
        <begin position="300"/>
        <end position="322"/>
    </location>
</feature>
<gene>
    <name evidence="5" type="ORF">DXG03_004317</name>
</gene>
<dbReference type="Proteomes" id="UP000775547">
    <property type="component" value="Unassembled WGS sequence"/>
</dbReference>
<dbReference type="OrthoDB" id="20729at2759"/>
<feature type="compositionally biased region" description="Low complexity" evidence="3">
    <location>
        <begin position="591"/>
        <end position="600"/>
    </location>
</feature>
<feature type="compositionally biased region" description="Acidic residues" evidence="3">
    <location>
        <begin position="643"/>
        <end position="658"/>
    </location>
</feature>
<name>A0A9P7K7X0_9AGAR</name>
<comment type="subcellular location">
    <subcellularLocation>
        <location evidence="1">Nucleus</location>
    </subcellularLocation>
</comment>
<dbReference type="Pfam" id="PF13934">
    <property type="entry name" value="ELYS"/>
    <property type="match status" value="1"/>
</dbReference>
<dbReference type="GO" id="GO:0005634">
    <property type="term" value="C:nucleus"/>
    <property type="evidence" value="ECO:0007669"/>
    <property type="project" value="UniProtKB-SubCell"/>
</dbReference>
<feature type="compositionally biased region" description="Basic and acidic residues" evidence="3">
    <location>
        <begin position="477"/>
        <end position="495"/>
    </location>
</feature>
<reference evidence="5" key="1">
    <citation type="submission" date="2020-07" db="EMBL/GenBank/DDBJ databases">
        <authorList>
            <person name="Nieuwenhuis M."/>
            <person name="Van De Peppel L.J.J."/>
        </authorList>
    </citation>
    <scope>NUCLEOTIDE SEQUENCE</scope>
    <source>
        <strain evidence="5">AP01</strain>
        <tissue evidence="5">Mycelium</tissue>
    </source>
</reference>
<dbReference type="InterPro" id="IPR025151">
    <property type="entry name" value="ELYS_dom"/>
</dbReference>
<sequence length="749" mass="82176">MDDKFIFDILLTSGGIEKPDTLFPPRDVDDLIELLRAIEDSVYDILKKECLVYYLLKWHKDGREERLQIDRCIPPQFTALADAYWHLDAGVNIPRAVSILSDNRLNREYASKIIHAISICPTPAPLIVQYVRTAKPLLTAPQDVWTYTLALAESSLLEAWQFQGTFGEGEEIRAQLLEKLLEWSISPSPHAKALAILLSLPLSRFEEEFLHKYALKPPKSLSLQSIATLRDLICVRLIQSGRYADAVKADHQFAASTLNESKTHAAERRNMVKELYEALPRADRTLLDAELEGTDPLKPIVVQASVPPPKATPMKNGINGDASISMSLSQSWEEVPRTVPLPSLTNGRAPPPRTAGPLFGGPQLGASTSSAAAPLIPVSTTSVLSSSQSFPLSSLSSSTSAKPRMSLGSQKQPFFHGASTGSKSKPLQFDFQASTSTSSASRKPNAFYTPPVQQQQNGGQKRPFEDLAASTGSGKGLDIDHHEDEDADMEVDHATPKSGKPQQQHESEDEEEEPQPEQRRQRERELGFSIFGNGPTAPKPPLPKKSSRSSRLSVAAAPAPPEPKLSRRAPPGAFHVSDDEGEEEQEEEEPISAPAPAPERISARTRRSTRTTTTAAAEPHSKTKRNTREEEADLGRSLPGSLMDEDRDEEEEEYDEAEDRVAPLREPSPPPRRARLPARRSTTPSDFADEDGEAGVKTRRRSSRLSTAGSPPQRRAAELKPEKGEKASASATKVRKSTRAAGSATKKKR</sequence>
<feature type="compositionally biased region" description="Polar residues" evidence="3">
    <location>
        <begin position="419"/>
        <end position="442"/>
    </location>
</feature>
<dbReference type="AlphaFoldDB" id="A0A9P7K7X0"/>
<evidence type="ECO:0000259" key="4">
    <source>
        <dbReference type="Pfam" id="PF13934"/>
    </source>
</evidence>
<evidence type="ECO:0000256" key="3">
    <source>
        <dbReference type="SAM" id="MobiDB-lite"/>
    </source>
</evidence>
<accession>A0A9P7K7X0</accession>
<feature type="domain" description="ELYS-like" evidence="4">
    <location>
        <begin position="6"/>
        <end position="216"/>
    </location>
</feature>
<evidence type="ECO:0000313" key="5">
    <source>
        <dbReference type="EMBL" id="KAG5641726.1"/>
    </source>
</evidence>
<feature type="compositionally biased region" description="Basic and acidic residues" evidence="3">
    <location>
        <begin position="516"/>
        <end position="526"/>
    </location>
</feature>
<organism evidence="5 6">
    <name type="scientific">Asterophora parasitica</name>
    <dbReference type="NCBI Taxonomy" id="117018"/>
    <lineage>
        <taxon>Eukaryota</taxon>
        <taxon>Fungi</taxon>
        <taxon>Dikarya</taxon>
        <taxon>Basidiomycota</taxon>
        <taxon>Agaricomycotina</taxon>
        <taxon>Agaricomycetes</taxon>
        <taxon>Agaricomycetidae</taxon>
        <taxon>Agaricales</taxon>
        <taxon>Tricholomatineae</taxon>
        <taxon>Lyophyllaceae</taxon>
        <taxon>Asterophora</taxon>
    </lineage>
</organism>
<feature type="region of interest" description="Disordered" evidence="3">
    <location>
        <begin position="338"/>
        <end position="365"/>
    </location>
</feature>
<evidence type="ECO:0000256" key="2">
    <source>
        <dbReference type="ARBA" id="ARBA00023242"/>
    </source>
</evidence>
<feature type="region of interest" description="Disordered" evidence="3">
    <location>
        <begin position="387"/>
        <end position="749"/>
    </location>
</feature>
<protein>
    <recommendedName>
        <fullName evidence="4">ELYS-like domain-containing protein</fullName>
    </recommendedName>
</protein>